<dbReference type="AlphaFoldDB" id="A0A5E6PYW7"/>
<gene>
    <name evidence="1" type="ORF">PS662_00643</name>
</gene>
<reference evidence="1 2" key="1">
    <citation type="submission" date="2019-09" db="EMBL/GenBank/DDBJ databases">
        <authorList>
            <person name="Chandra G."/>
            <person name="Truman W A."/>
        </authorList>
    </citation>
    <scope>NUCLEOTIDE SEQUENCE [LARGE SCALE GENOMIC DNA]</scope>
    <source>
        <strain evidence="1">PS662</strain>
    </source>
</reference>
<dbReference type="EMBL" id="CABVHK010000002">
    <property type="protein sequence ID" value="VVM48107.1"/>
    <property type="molecule type" value="Genomic_DNA"/>
</dbReference>
<protein>
    <submittedName>
        <fullName evidence="1">Uncharacterized protein</fullName>
    </submittedName>
</protein>
<dbReference type="RefSeq" id="WP_150709615.1">
    <property type="nucleotide sequence ID" value="NZ_CABVHK010000002.1"/>
</dbReference>
<accession>A0A5E6PYW7</accession>
<organism evidence="1 2">
    <name type="scientific">Pseudomonas fluorescens</name>
    <dbReference type="NCBI Taxonomy" id="294"/>
    <lineage>
        <taxon>Bacteria</taxon>
        <taxon>Pseudomonadati</taxon>
        <taxon>Pseudomonadota</taxon>
        <taxon>Gammaproteobacteria</taxon>
        <taxon>Pseudomonadales</taxon>
        <taxon>Pseudomonadaceae</taxon>
        <taxon>Pseudomonas</taxon>
    </lineage>
</organism>
<name>A0A5E6PYW7_PSEFL</name>
<dbReference type="Proteomes" id="UP000326953">
    <property type="component" value="Unassembled WGS sequence"/>
</dbReference>
<dbReference type="OrthoDB" id="6625194at2"/>
<evidence type="ECO:0000313" key="2">
    <source>
        <dbReference type="Proteomes" id="UP000326953"/>
    </source>
</evidence>
<evidence type="ECO:0000313" key="1">
    <source>
        <dbReference type="EMBL" id="VVM48107.1"/>
    </source>
</evidence>
<sequence length="186" mass="20703">MEVSHYYNRVTANTGNSWTLATRLGDMIYKAEQMYGQRDQSWTVLGVEFGGDIPRIWFPQPGKSIVIKLATNALDDSIIACYQLAHECIHLLAPCGSALVPVIEEGLATVFSEDYVAHVLNGHVVTDEAPYINAAALVRELLTIRPNAILRLREIEPAFTKMTPETFRQAGIEDQDSLIEKLLAPF</sequence>
<proteinExistence type="predicted"/>